<dbReference type="Gene3D" id="3.20.190.10">
    <property type="entry name" value="MutM-like, N-terminal"/>
    <property type="match status" value="1"/>
</dbReference>
<dbReference type="FunFam" id="1.10.8.50:FF:000003">
    <property type="entry name" value="Formamidopyrimidine-DNA glycosylase"/>
    <property type="match status" value="1"/>
</dbReference>
<dbReference type="NCBIfam" id="TIGR00577">
    <property type="entry name" value="fpg"/>
    <property type="match status" value="1"/>
</dbReference>
<dbReference type="Pfam" id="PF01149">
    <property type="entry name" value="Fapy_DNA_glyco"/>
    <property type="match status" value="1"/>
</dbReference>
<dbReference type="eggNOG" id="COG0266">
    <property type="taxonomic scope" value="Bacteria"/>
</dbReference>
<reference evidence="20" key="1">
    <citation type="submission" date="2010-10" db="EMBL/GenBank/DDBJ databases">
        <title>The complete genome of Rothia dentocariosa ATCC 17931.</title>
        <authorList>
            <person name="Muzny D."/>
            <person name="Qin X."/>
            <person name="Buhay C."/>
            <person name="Dugan-Rocha S."/>
            <person name="Ding Y."/>
            <person name="Chen G."/>
            <person name="Hawes A."/>
            <person name="Holder M."/>
            <person name="Jhangiani S."/>
            <person name="Johnson A."/>
            <person name="Khan Z."/>
            <person name="Li Z."/>
            <person name="Liu W."/>
            <person name="Liu X."/>
            <person name="Perez L."/>
            <person name="Shen H."/>
            <person name="Wang Q."/>
            <person name="Watt J."/>
            <person name="Xi L."/>
            <person name="Xin Y."/>
            <person name="Zhou J."/>
            <person name="Deng J."/>
            <person name="Jiang H."/>
            <person name="Liu Y."/>
            <person name="Qu J."/>
            <person name="Song X.-Z."/>
            <person name="Zhang L."/>
            <person name="Villasana D."/>
            <person name="Johnson A."/>
            <person name="Liu J."/>
            <person name="Liyanage D."/>
            <person name="Lorensuhewa L."/>
            <person name="Robinson T."/>
            <person name="Song A."/>
            <person name="Song B.-B."/>
            <person name="Dinh H."/>
            <person name="Thornton R."/>
            <person name="Coyle M."/>
            <person name="Francisco L."/>
            <person name="Jackson L."/>
            <person name="Javaid M."/>
            <person name="Korchina V."/>
            <person name="Kovar C."/>
            <person name="Mata R."/>
            <person name="Mathew T."/>
            <person name="Ngo R."/>
            <person name="Nguyen L."/>
            <person name="Nguyen N."/>
            <person name="Okwuonu G."/>
            <person name="Ongeri F."/>
            <person name="Pham C."/>
            <person name="Simmons D."/>
            <person name="Wilczek-Boney K."/>
            <person name="Hale W."/>
            <person name="Jakkamsetti A."/>
            <person name="Pham P."/>
            <person name="Ruth R."/>
            <person name="San Lucas F."/>
            <person name="Warren J."/>
            <person name="Zhang J."/>
            <person name="Zhao Z."/>
            <person name="Zhou C."/>
            <person name="Zhu D."/>
            <person name="Lee S."/>
            <person name="Bess C."/>
            <person name="Blankenburg K."/>
            <person name="Forbes L."/>
            <person name="Fu Q."/>
            <person name="Gubbala S."/>
            <person name="Hirani K."/>
            <person name="Jayaseelan J.C."/>
            <person name="Lara F."/>
            <person name="Munidasa M."/>
            <person name="Palculict T."/>
            <person name="Patil S."/>
            <person name="Pu L.-L."/>
            <person name="Saada N."/>
            <person name="Tang L."/>
            <person name="Weissenberger G."/>
            <person name="Zhu Y."/>
            <person name="Hemphill L."/>
            <person name="Shang Y."/>
            <person name="Youmans B."/>
            <person name="Ayvaz T."/>
            <person name="Ross M."/>
            <person name="Santibanez J."/>
            <person name="Aqrawi P."/>
            <person name="Gross S."/>
            <person name="Joshi V."/>
            <person name="Fowler G."/>
            <person name="Nazareth L."/>
            <person name="Reid J."/>
            <person name="Worley K."/>
            <person name="Petrosino J."/>
            <person name="Highlander S."/>
            <person name="Gibbs R."/>
        </authorList>
    </citation>
    <scope>NUCLEOTIDE SEQUENCE [LARGE SCALE GENOMIC DNA]</scope>
    <source>
        <strain evidence="20">ATCC 17931 / CDC X599 / XDIA</strain>
    </source>
</reference>
<name>E3H3L8_ROTDC</name>
<evidence type="ECO:0000259" key="17">
    <source>
        <dbReference type="PROSITE" id="PS51066"/>
    </source>
</evidence>
<evidence type="ECO:0000256" key="10">
    <source>
        <dbReference type="ARBA" id="ARBA00023125"/>
    </source>
</evidence>
<evidence type="ECO:0000313" key="19">
    <source>
        <dbReference type="EMBL" id="ADP41587.1"/>
    </source>
</evidence>
<evidence type="ECO:0000256" key="3">
    <source>
        <dbReference type="ARBA" id="ARBA00009409"/>
    </source>
</evidence>
<dbReference type="RefSeq" id="WP_013399240.1">
    <property type="nucleotide sequence ID" value="NC_014643.1"/>
</dbReference>
<comment type="similarity">
    <text evidence="3">Belongs to the FPG family.</text>
</comment>
<evidence type="ECO:0000256" key="1">
    <source>
        <dbReference type="ARBA" id="ARBA00001668"/>
    </source>
</evidence>
<dbReference type="InterPro" id="IPR020629">
    <property type="entry name" value="FPG_Glyclase"/>
</dbReference>
<dbReference type="NCBIfam" id="NF002211">
    <property type="entry name" value="PRK01103.1"/>
    <property type="match status" value="1"/>
</dbReference>
<dbReference type="GO" id="GO:0003684">
    <property type="term" value="F:damaged DNA binding"/>
    <property type="evidence" value="ECO:0007669"/>
    <property type="project" value="InterPro"/>
</dbReference>
<dbReference type="AlphaFoldDB" id="E3H3L8"/>
<comment type="catalytic activity">
    <reaction evidence="15">
        <text>2'-deoxyribonucleotide-(2'-deoxyribose 5'-phosphate)-2'-deoxyribonucleotide-DNA = a 3'-end 2'-deoxyribonucleotide-(2,3-dehydro-2,3-deoxyribose 5'-phosphate)-DNA + a 5'-end 5'-phospho-2'-deoxyribonucleoside-DNA + H(+)</text>
        <dbReference type="Rhea" id="RHEA:66592"/>
        <dbReference type="Rhea" id="RHEA-COMP:13180"/>
        <dbReference type="Rhea" id="RHEA-COMP:16897"/>
        <dbReference type="Rhea" id="RHEA-COMP:17067"/>
        <dbReference type="ChEBI" id="CHEBI:15378"/>
        <dbReference type="ChEBI" id="CHEBI:136412"/>
        <dbReference type="ChEBI" id="CHEBI:157695"/>
        <dbReference type="ChEBI" id="CHEBI:167181"/>
        <dbReference type="EC" id="4.2.99.18"/>
    </reaction>
</comment>
<dbReference type="EC" id="3.2.2.23" evidence="19"/>
<dbReference type="PROSITE" id="PS51066">
    <property type="entry name" value="ZF_FPG_2"/>
    <property type="match status" value="1"/>
</dbReference>
<dbReference type="KEGG" id="rdn:HMPREF0733_12130"/>
<evidence type="ECO:0000256" key="7">
    <source>
        <dbReference type="ARBA" id="ARBA00022771"/>
    </source>
</evidence>
<dbReference type="GeneID" id="29742624"/>
<evidence type="ECO:0000256" key="11">
    <source>
        <dbReference type="ARBA" id="ARBA00023204"/>
    </source>
</evidence>
<proteinExistence type="inferred from homology"/>
<evidence type="ECO:0000313" key="20">
    <source>
        <dbReference type="Proteomes" id="UP000000387"/>
    </source>
</evidence>
<evidence type="ECO:0000256" key="4">
    <source>
        <dbReference type="ARBA" id="ARBA00011245"/>
    </source>
</evidence>
<dbReference type="GO" id="GO:0003690">
    <property type="term" value="F:double-stranded DNA binding"/>
    <property type="evidence" value="ECO:0007669"/>
    <property type="project" value="UniProtKB-ARBA"/>
</dbReference>
<dbReference type="HOGENOM" id="CLU_038423_1_2_11"/>
<dbReference type="CDD" id="cd08966">
    <property type="entry name" value="EcFpg-like_N"/>
    <property type="match status" value="1"/>
</dbReference>
<evidence type="ECO:0000256" key="14">
    <source>
        <dbReference type="ARBA" id="ARBA00023295"/>
    </source>
</evidence>
<dbReference type="InterPro" id="IPR012319">
    <property type="entry name" value="FPG_cat"/>
</dbReference>
<comment type="catalytic activity">
    <reaction evidence="1">
        <text>Hydrolysis of DNA containing ring-opened 7-methylguanine residues, releasing 2,6-diamino-4-hydroxy-5-(N-methyl)formamidopyrimidine.</text>
        <dbReference type="EC" id="3.2.2.23"/>
    </reaction>
</comment>
<evidence type="ECO:0000256" key="2">
    <source>
        <dbReference type="ARBA" id="ARBA00001947"/>
    </source>
</evidence>
<evidence type="ECO:0000256" key="8">
    <source>
        <dbReference type="ARBA" id="ARBA00022801"/>
    </source>
</evidence>
<gene>
    <name evidence="19" type="primary">mutM</name>
    <name evidence="19" type="ordered locus">HMPREF0733_12130</name>
</gene>
<dbReference type="PROSITE" id="PS51068">
    <property type="entry name" value="FPG_CAT"/>
    <property type="match status" value="1"/>
</dbReference>
<protein>
    <submittedName>
        <fullName evidence="19">DNA-formamidopyrimidine glycosylase</fullName>
        <ecNumber evidence="19">3.2.2.23</ecNumber>
    </submittedName>
</protein>
<keyword evidence="14 19" id="KW-0326">Glycosidase</keyword>
<dbReference type="PANTHER" id="PTHR22993">
    <property type="entry name" value="FORMAMIDOPYRIMIDINE-DNA GLYCOSYLASE"/>
    <property type="match status" value="1"/>
</dbReference>
<keyword evidence="13" id="KW-0511">Multifunctional enzyme</keyword>
<evidence type="ECO:0000256" key="16">
    <source>
        <dbReference type="PROSITE-ProRule" id="PRU00391"/>
    </source>
</evidence>
<dbReference type="PANTHER" id="PTHR22993:SF9">
    <property type="entry name" value="FORMAMIDOPYRIMIDINE-DNA GLYCOSYLASE"/>
    <property type="match status" value="1"/>
</dbReference>
<dbReference type="Proteomes" id="UP000000387">
    <property type="component" value="Chromosome"/>
</dbReference>
<comment type="subunit">
    <text evidence="4">Monomer.</text>
</comment>
<dbReference type="SUPFAM" id="SSF81624">
    <property type="entry name" value="N-terminal domain of MutM-like DNA repair proteins"/>
    <property type="match status" value="1"/>
</dbReference>
<keyword evidence="11" id="KW-0234">DNA repair</keyword>
<comment type="cofactor">
    <cofactor evidence="2">
        <name>Zn(2+)</name>
        <dbReference type="ChEBI" id="CHEBI:29105"/>
    </cofactor>
</comment>
<feature type="domain" description="FPG-type" evidence="17">
    <location>
        <begin position="285"/>
        <end position="324"/>
    </location>
</feature>
<keyword evidence="5" id="KW-0479">Metal-binding</keyword>
<dbReference type="SUPFAM" id="SSF57716">
    <property type="entry name" value="Glucocorticoid receptor-like (DNA-binding domain)"/>
    <property type="match status" value="1"/>
</dbReference>
<dbReference type="Gene3D" id="1.10.8.50">
    <property type="match status" value="1"/>
</dbReference>
<evidence type="ECO:0000256" key="13">
    <source>
        <dbReference type="ARBA" id="ARBA00023268"/>
    </source>
</evidence>
<organism evidence="19 20">
    <name type="scientific">Rothia dentocariosa (strain ATCC 17931 / CDC X599 / XDIA)</name>
    <dbReference type="NCBI Taxonomy" id="762948"/>
    <lineage>
        <taxon>Bacteria</taxon>
        <taxon>Bacillati</taxon>
        <taxon>Actinomycetota</taxon>
        <taxon>Actinomycetes</taxon>
        <taxon>Micrococcales</taxon>
        <taxon>Micrococcaceae</taxon>
        <taxon>Rothia</taxon>
    </lineage>
</organism>
<keyword evidence="12" id="KW-0456">Lyase</keyword>
<dbReference type="GO" id="GO:0140078">
    <property type="term" value="F:class I DNA-(apurinic or apyrimidinic site) endonuclease activity"/>
    <property type="evidence" value="ECO:0007669"/>
    <property type="project" value="UniProtKB-EC"/>
</dbReference>
<dbReference type="EMBL" id="CP002280">
    <property type="protein sequence ID" value="ADP41587.1"/>
    <property type="molecule type" value="Genomic_DNA"/>
</dbReference>
<evidence type="ECO:0000256" key="12">
    <source>
        <dbReference type="ARBA" id="ARBA00023239"/>
    </source>
</evidence>
<dbReference type="InterPro" id="IPR035937">
    <property type="entry name" value="FPG_N"/>
</dbReference>
<keyword evidence="8 19" id="KW-0378">Hydrolase</keyword>
<dbReference type="InterPro" id="IPR015886">
    <property type="entry name" value="H2TH_FPG"/>
</dbReference>
<sequence length="332" mass="36949">MPELPEVETVREGVHHHAVGCVIERVRILDERSIRRHIGGSADFTTCLERTRIRGAYRRGKYMWLTLSAPEDEPFPKRGDSDDTLLPYALVIHLGMSGQLLVKTPEFPAEKHLKIVLELEPADGESTNKATELRFVDQRIFGGMFLSNLVPDIPAGTSSAGAEEISEEFLVPEAVEHIGRDPVDPSFDVAKIRRIMLRTSSGIKRLLLDQSVVSGIGNIYADEALWRARIHYAKPAKSLSAAQTRELFAAVHQVLTEALHAGGTSFDALYVNVNGQSGYFDRSLNAYGRAGEPCRRCLEAGRTSIIVREPFMNRSSYRCPHCQRTPRGLKIS</sequence>
<evidence type="ECO:0000256" key="6">
    <source>
        <dbReference type="ARBA" id="ARBA00022763"/>
    </source>
</evidence>
<keyword evidence="9" id="KW-0862">Zinc</keyword>
<dbReference type="Pfam" id="PF06831">
    <property type="entry name" value="H2TH"/>
    <property type="match status" value="1"/>
</dbReference>
<dbReference type="InterPro" id="IPR010979">
    <property type="entry name" value="Ribosomal_uS13-like_H2TH"/>
</dbReference>
<feature type="domain" description="Formamidopyrimidine-DNA glycosylase catalytic" evidence="18">
    <location>
        <begin position="2"/>
        <end position="142"/>
    </location>
</feature>
<keyword evidence="7 16" id="KW-0863">Zinc-finger</keyword>
<dbReference type="InterPro" id="IPR000214">
    <property type="entry name" value="Znf_DNA_glyclase/AP_lyase"/>
</dbReference>
<keyword evidence="10" id="KW-0238">DNA-binding</keyword>
<evidence type="ECO:0000256" key="9">
    <source>
        <dbReference type="ARBA" id="ARBA00022833"/>
    </source>
</evidence>
<evidence type="ECO:0000256" key="5">
    <source>
        <dbReference type="ARBA" id="ARBA00022723"/>
    </source>
</evidence>
<dbReference type="GO" id="GO:0034039">
    <property type="term" value="F:8-oxo-7,8-dihydroguanine DNA N-glycosylase activity"/>
    <property type="evidence" value="ECO:0007669"/>
    <property type="project" value="TreeGrafter"/>
</dbReference>
<evidence type="ECO:0000256" key="15">
    <source>
        <dbReference type="ARBA" id="ARBA00044632"/>
    </source>
</evidence>
<accession>E3H3L8</accession>
<dbReference type="GO" id="GO:0008270">
    <property type="term" value="F:zinc ion binding"/>
    <property type="evidence" value="ECO:0007669"/>
    <property type="project" value="UniProtKB-KW"/>
</dbReference>
<dbReference type="GO" id="GO:0006979">
    <property type="term" value="P:response to oxidative stress"/>
    <property type="evidence" value="ECO:0007669"/>
    <property type="project" value="UniProtKB-ARBA"/>
</dbReference>
<evidence type="ECO:0000259" key="18">
    <source>
        <dbReference type="PROSITE" id="PS51068"/>
    </source>
</evidence>
<dbReference type="SMART" id="SM01232">
    <property type="entry name" value="H2TH"/>
    <property type="match status" value="1"/>
</dbReference>
<dbReference type="SUPFAM" id="SSF46946">
    <property type="entry name" value="S13-like H2TH domain"/>
    <property type="match status" value="1"/>
</dbReference>
<keyword evidence="6" id="KW-0227">DNA damage</keyword>
<dbReference type="GO" id="GO:0006284">
    <property type="term" value="P:base-excision repair"/>
    <property type="evidence" value="ECO:0007669"/>
    <property type="project" value="InterPro"/>
</dbReference>
<dbReference type="SMART" id="SM00898">
    <property type="entry name" value="Fapy_DNA_glyco"/>
    <property type="match status" value="1"/>
</dbReference>